<dbReference type="HAMAP" id="MF_01440">
    <property type="entry name" value="CheD"/>
    <property type="match status" value="1"/>
</dbReference>
<reference evidence="4 5" key="2">
    <citation type="journal article" date="2010" name="BMC Genomics">
        <title>The genome of Geobacter bemidjiensis, exemplar for the subsurface clade of Geobacter species that predominate in Fe(III)-reducing subsurface environments.</title>
        <authorList>
            <person name="Aklujkar M."/>
            <person name="Young N.D."/>
            <person name="Holmes D."/>
            <person name="Chavan M."/>
            <person name="Risso C."/>
            <person name="Kiss H.E."/>
            <person name="Han C.S."/>
            <person name="Land M.L."/>
            <person name="Lovley D.R."/>
        </authorList>
    </citation>
    <scope>NUCLEOTIDE SEQUENCE [LARGE SCALE GENOMIC DNA]</scope>
    <source>
        <strain evidence="5">ATCC BAA-1014 / DSM 16622 / JCM 12645 / Bem</strain>
    </source>
</reference>
<keyword evidence="1 3" id="KW-0145">Chemotaxis</keyword>
<comment type="function">
    <text evidence="3">Probably deamidates glutamine residues to glutamate on methyl-accepting chemotaxis receptors (MCPs), playing an important role in chemotaxis.</text>
</comment>
<gene>
    <name evidence="4" type="primary">cheD64H</name>
    <name evidence="3" type="synonym">cheD</name>
    <name evidence="4" type="ordered locus">Gbem_1382</name>
</gene>
<evidence type="ECO:0000256" key="3">
    <source>
        <dbReference type="HAMAP-Rule" id="MF_01440"/>
    </source>
</evidence>
<dbReference type="Gene3D" id="3.30.1330.200">
    <property type="match status" value="1"/>
</dbReference>
<dbReference type="PANTHER" id="PTHR35147">
    <property type="entry name" value="CHEMORECEPTOR GLUTAMINE DEAMIDASE CHED-RELATED"/>
    <property type="match status" value="1"/>
</dbReference>
<keyword evidence="2 3" id="KW-0378">Hydrolase</keyword>
<protein>
    <recommendedName>
        <fullName evidence="3">Probable chemoreceptor glutamine deamidase CheD</fullName>
        <ecNumber evidence="3">3.5.1.44</ecNumber>
    </recommendedName>
</protein>
<dbReference type="PANTHER" id="PTHR35147:SF3">
    <property type="entry name" value="CHEMORECEPTOR GLUTAMINE DEAMIDASE CHED 1-RELATED"/>
    <property type="match status" value="1"/>
</dbReference>
<dbReference type="SUPFAM" id="SSF64438">
    <property type="entry name" value="CNF1/YfiH-like putative cysteine hydrolases"/>
    <property type="match status" value="1"/>
</dbReference>
<dbReference type="Proteomes" id="UP000008825">
    <property type="component" value="Chromosome"/>
</dbReference>
<name>B5EIN6_CITBB</name>
<accession>B5EIN6</accession>
<dbReference type="GO" id="GO:0050568">
    <property type="term" value="F:protein-glutamine glutaminase activity"/>
    <property type="evidence" value="ECO:0007669"/>
    <property type="project" value="UniProtKB-UniRule"/>
</dbReference>
<comment type="similarity">
    <text evidence="3">Belongs to the CheD family.</text>
</comment>
<dbReference type="InterPro" id="IPR011324">
    <property type="entry name" value="Cytotoxic_necrot_fac-like_cat"/>
</dbReference>
<evidence type="ECO:0000256" key="1">
    <source>
        <dbReference type="ARBA" id="ARBA00022500"/>
    </source>
</evidence>
<comment type="catalytic activity">
    <reaction evidence="3">
        <text>L-glutaminyl-[protein] + H2O = L-glutamyl-[protein] + NH4(+)</text>
        <dbReference type="Rhea" id="RHEA:16441"/>
        <dbReference type="Rhea" id="RHEA-COMP:10207"/>
        <dbReference type="Rhea" id="RHEA-COMP:10208"/>
        <dbReference type="ChEBI" id="CHEBI:15377"/>
        <dbReference type="ChEBI" id="CHEBI:28938"/>
        <dbReference type="ChEBI" id="CHEBI:29973"/>
        <dbReference type="ChEBI" id="CHEBI:30011"/>
        <dbReference type="EC" id="3.5.1.44"/>
    </reaction>
</comment>
<evidence type="ECO:0000313" key="5">
    <source>
        <dbReference type="Proteomes" id="UP000008825"/>
    </source>
</evidence>
<dbReference type="EMBL" id="CP001124">
    <property type="protein sequence ID" value="ACH38401.1"/>
    <property type="molecule type" value="Genomic_DNA"/>
</dbReference>
<dbReference type="InterPro" id="IPR038592">
    <property type="entry name" value="CheD-like_sf"/>
</dbReference>
<dbReference type="GO" id="GO:0006935">
    <property type="term" value="P:chemotaxis"/>
    <property type="evidence" value="ECO:0007669"/>
    <property type="project" value="UniProtKB-UniRule"/>
</dbReference>
<sequence length="201" mass="22845">MRIVKIEEYQKGERVTISPGEYYVTAKPGVISTLLGSCIAVCLYDRGRRLIGMNHFMLSNPRYSRDLPLNTTDAGRYGIHAMDLLINAMMKKGTCRHELRAKVFGGATIINPDSPHDNFFCVGQVNCRFILQYLEKEAIPVDAMDLGGDFGRVIHFSNGDFAVHRRKVDSLRSDKLAKRDRYCWQTAIEQQQAALTEIDLW</sequence>
<evidence type="ECO:0000256" key="2">
    <source>
        <dbReference type="ARBA" id="ARBA00022801"/>
    </source>
</evidence>
<evidence type="ECO:0000313" key="4">
    <source>
        <dbReference type="EMBL" id="ACH38401.1"/>
    </source>
</evidence>
<dbReference type="CDD" id="cd16352">
    <property type="entry name" value="CheD"/>
    <property type="match status" value="1"/>
</dbReference>
<dbReference type="InterPro" id="IPR005659">
    <property type="entry name" value="Chemorcpt_Glu_NH3ase_CheD"/>
</dbReference>
<dbReference type="AlphaFoldDB" id="B5EIN6"/>
<dbReference type="HOGENOM" id="CLU_087854_0_0_7"/>
<proteinExistence type="inferred from homology"/>
<dbReference type="eggNOG" id="COG1871">
    <property type="taxonomic scope" value="Bacteria"/>
</dbReference>
<dbReference type="STRING" id="404380.Gbem_1382"/>
<dbReference type="EC" id="3.5.1.44" evidence="3"/>
<dbReference type="Pfam" id="PF03975">
    <property type="entry name" value="CheD"/>
    <property type="match status" value="1"/>
</dbReference>
<dbReference type="KEGG" id="gbm:Gbem_1382"/>
<reference evidence="4 5" key="1">
    <citation type="submission" date="2008-07" db="EMBL/GenBank/DDBJ databases">
        <title>Complete sequence of Geobacter bemidjiensis BEM.</title>
        <authorList>
            <consortium name="US DOE Joint Genome Institute"/>
            <person name="Lucas S."/>
            <person name="Copeland A."/>
            <person name="Lapidus A."/>
            <person name="Glavina del Rio T."/>
            <person name="Dalin E."/>
            <person name="Tice H."/>
            <person name="Bruce D."/>
            <person name="Goodwin L."/>
            <person name="Pitluck S."/>
            <person name="Kiss H."/>
            <person name="Brettin T."/>
            <person name="Detter J.C."/>
            <person name="Han C."/>
            <person name="Kuske C.R."/>
            <person name="Schmutz J."/>
            <person name="Larimer F."/>
            <person name="Land M."/>
            <person name="Hauser L."/>
            <person name="Kyrpides N."/>
            <person name="Lykidis A."/>
            <person name="Lovley D."/>
            <person name="Richardson P."/>
        </authorList>
    </citation>
    <scope>NUCLEOTIDE SEQUENCE [LARGE SCALE GENOMIC DNA]</scope>
    <source>
        <strain evidence="5">ATCC BAA-1014 / DSM 16622 / JCM 12645 / Bem</strain>
    </source>
</reference>
<organism evidence="4 5">
    <name type="scientific">Citrifermentans bemidjiense (strain ATCC BAA-1014 / DSM 16622 / JCM 12645 / Bem)</name>
    <name type="common">Geobacter bemidjiensis</name>
    <dbReference type="NCBI Taxonomy" id="404380"/>
    <lineage>
        <taxon>Bacteria</taxon>
        <taxon>Pseudomonadati</taxon>
        <taxon>Thermodesulfobacteriota</taxon>
        <taxon>Desulfuromonadia</taxon>
        <taxon>Geobacterales</taxon>
        <taxon>Geobacteraceae</taxon>
        <taxon>Citrifermentans</taxon>
    </lineage>
</organism>
<keyword evidence="5" id="KW-1185">Reference proteome</keyword>